<comment type="caution">
    <text evidence="4">The sequence shown here is derived from an EMBL/GenBank/DDBJ whole genome shotgun (WGS) entry which is preliminary data.</text>
</comment>
<dbReference type="Pfam" id="PF00171">
    <property type="entry name" value="Aldedh"/>
    <property type="match status" value="1"/>
</dbReference>
<dbReference type="InterPro" id="IPR016161">
    <property type="entry name" value="Ald_DH/histidinol_DH"/>
</dbReference>
<evidence type="ECO:0008006" key="6">
    <source>
        <dbReference type="Google" id="ProtNLM"/>
    </source>
</evidence>
<dbReference type="InterPro" id="IPR020845">
    <property type="entry name" value="AMP-binding_CS"/>
</dbReference>
<dbReference type="EMBL" id="BAAAYL010000001">
    <property type="protein sequence ID" value="GAA3375582.1"/>
    <property type="molecule type" value="Genomic_DNA"/>
</dbReference>
<keyword evidence="5" id="KW-1185">Reference proteome</keyword>
<dbReference type="Gene3D" id="3.30.300.30">
    <property type="match status" value="1"/>
</dbReference>
<dbReference type="PANTHER" id="PTHR43767:SF10">
    <property type="entry name" value="SURFACTIN SYNTHASE SUBUNIT 1"/>
    <property type="match status" value="1"/>
</dbReference>
<feature type="domain" description="Aldehyde dehydrogenase" evidence="2">
    <location>
        <begin position="477"/>
        <end position="844"/>
    </location>
</feature>
<organism evidence="4 5">
    <name type="scientific">Streptomyces sannanensis</name>
    <dbReference type="NCBI Taxonomy" id="285536"/>
    <lineage>
        <taxon>Bacteria</taxon>
        <taxon>Bacillati</taxon>
        <taxon>Actinomycetota</taxon>
        <taxon>Actinomycetes</taxon>
        <taxon>Kitasatosporales</taxon>
        <taxon>Streptomycetaceae</taxon>
        <taxon>Streptomyces</taxon>
    </lineage>
</organism>
<sequence length="879" mass="95761">MAVLRELKRRGIGPDDRVLLTGANTEEFILALFALMECGVSVALVDCRIPAAQQAQLVADAGVRWLLTDDPLPEGMTGAGQLQLSELVATALAADGPSAPGDGGERPTFERWFARDDALIVWSSGSTGAPKGIVRSGGSVRANTERTAARMAYRPDDVLLPLLPFTHQYGLSMLLLWRMAGATLVLQTSSRRIDMALAAVRDHGVTVVDAVPAAYHTLLNVVDSGRAEVGPLASVRMWCVGGEPLGRELAERFTRTIGKPLLDGYGSSEAGNIALAVPPHPVGCGRPLDRIQVEVVDEDGRAVAPGVVGEIVVRTPDYMTGLLGPGGTVRPVNRQEYRTDDIGRLDAAGNLTVLGRRAAVHRLGHTLYPDGIADRASACGAPVRVIPVEGDRDKGAQLVFFVVDESGRPAAYWRKAVTECVAEHEWPNRVVVLSEFPLNNTGKVDRQSLQKLAVSAVARDGRRGVLMNQALAEVEDRETYRIPFQERLQDLHNVVDLLRTRREEVLQVLFETCNYRTACGEIDASIAALEGAHDEVMRFRPPRVGQIGVLMPSNIPLYGYVLYLLIPSLYSERVAFRPSGRISSQTEKLHKLLGTVHDLPIEQCLTGQKDFLTGEAARSDVLVFTGTFDNAEKIRGRLRKDQLFLYFGQGVNPFVVGPDADISKSVDGALHARMMNSGQDCFGPDVFFVHTSVSSQFCNLLGRRVRSLKHGRYEDATADYSSMYYLDAFESALDHLIDNRAFIAAGGRADLSEGHLSPTVLIRPVETSVRPPELFAPIFNVVPYTGREWLRSILTHQFFEERAMAATVYGDEPELVELLRQKHTVSVNETLVDIEDGNAPFGGTGVRANYAAVGGDRFTEPLLISKAVADHLAPGGDPR</sequence>
<dbReference type="InterPro" id="IPR050237">
    <property type="entry name" value="ATP-dep_AMP-bd_enzyme"/>
</dbReference>
<reference evidence="5" key="1">
    <citation type="journal article" date="2019" name="Int. J. Syst. Evol. Microbiol.">
        <title>The Global Catalogue of Microorganisms (GCM) 10K type strain sequencing project: providing services to taxonomists for standard genome sequencing and annotation.</title>
        <authorList>
            <consortium name="The Broad Institute Genomics Platform"/>
            <consortium name="The Broad Institute Genome Sequencing Center for Infectious Disease"/>
            <person name="Wu L."/>
            <person name="Ma J."/>
        </authorList>
    </citation>
    <scope>NUCLEOTIDE SEQUENCE [LARGE SCALE GENOMIC DNA]</scope>
    <source>
        <strain evidence="5">JCM 9651</strain>
    </source>
</reference>
<name>A0ABP6SFY6_9ACTN</name>
<dbReference type="PROSITE" id="PS00455">
    <property type="entry name" value="AMP_BINDING"/>
    <property type="match status" value="1"/>
</dbReference>
<dbReference type="CDD" id="cd04433">
    <property type="entry name" value="AFD_class_I"/>
    <property type="match status" value="1"/>
</dbReference>
<dbReference type="InterPro" id="IPR016162">
    <property type="entry name" value="Ald_DH_N"/>
</dbReference>
<evidence type="ECO:0000313" key="5">
    <source>
        <dbReference type="Proteomes" id="UP001499990"/>
    </source>
</evidence>
<dbReference type="RefSeq" id="WP_345040291.1">
    <property type="nucleotide sequence ID" value="NZ_BAAAYL010000001.1"/>
</dbReference>
<keyword evidence="1" id="KW-0560">Oxidoreductase</keyword>
<dbReference type="Gene3D" id="3.40.309.10">
    <property type="entry name" value="Aldehyde Dehydrogenase, Chain A, domain 2"/>
    <property type="match status" value="1"/>
</dbReference>
<dbReference type="Gene3D" id="3.40.605.10">
    <property type="entry name" value="Aldehyde Dehydrogenase, Chain A, domain 1"/>
    <property type="match status" value="1"/>
</dbReference>
<feature type="domain" description="AMP-dependent synthetase/ligase" evidence="3">
    <location>
        <begin position="7"/>
        <end position="322"/>
    </location>
</feature>
<evidence type="ECO:0000259" key="3">
    <source>
        <dbReference type="Pfam" id="PF00501"/>
    </source>
</evidence>
<dbReference type="InterPro" id="IPR015590">
    <property type="entry name" value="Aldehyde_DH_dom"/>
</dbReference>
<dbReference type="SUPFAM" id="SSF56801">
    <property type="entry name" value="Acetyl-CoA synthetase-like"/>
    <property type="match status" value="1"/>
</dbReference>
<dbReference type="PANTHER" id="PTHR43767">
    <property type="entry name" value="LONG-CHAIN-FATTY-ACID--COA LIGASE"/>
    <property type="match status" value="1"/>
</dbReference>
<dbReference type="Pfam" id="PF00501">
    <property type="entry name" value="AMP-binding"/>
    <property type="match status" value="1"/>
</dbReference>
<dbReference type="InterPro" id="IPR045851">
    <property type="entry name" value="AMP-bd_C_sf"/>
</dbReference>
<dbReference type="InterPro" id="IPR042099">
    <property type="entry name" value="ANL_N_sf"/>
</dbReference>
<dbReference type="Proteomes" id="UP001499990">
    <property type="component" value="Unassembled WGS sequence"/>
</dbReference>
<dbReference type="SUPFAM" id="SSF53720">
    <property type="entry name" value="ALDH-like"/>
    <property type="match status" value="1"/>
</dbReference>
<dbReference type="InterPro" id="IPR016163">
    <property type="entry name" value="Ald_DH_C"/>
</dbReference>
<dbReference type="Gene3D" id="3.40.50.12780">
    <property type="entry name" value="N-terminal domain of ligase-like"/>
    <property type="match status" value="1"/>
</dbReference>
<evidence type="ECO:0000256" key="1">
    <source>
        <dbReference type="ARBA" id="ARBA00023002"/>
    </source>
</evidence>
<protein>
    <recommendedName>
        <fullName evidence="6">Aldehyde dehydrogenase family protein</fullName>
    </recommendedName>
</protein>
<gene>
    <name evidence="4" type="ORF">GCM10020367_43940</name>
</gene>
<evidence type="ECO:0000259" key="2">
    <source>
        <dbReference type="Pfam" id="PF00171"/>
    </source>
</evidence>
<accession>A0ABP6SFY6</accession>
<dbReference type="InterPro" id="IPR000873">
    <property type="entry name" value="AMP-dep_synth/lig_dom"/>
</dbReference>
<evidence type="ECO:0000313" key="4">
    <source>
        <dbReference type="EMBL" id="GAA3375582.1"/>
    </source>
</evidence>
<proteinExistence type="predicted"/>